<sequence>MLSARNPLPYQPLLKNEEDARYLWTISEDGSAVSRALTGIERVFAIYNEDLYGQNCPFMGACLNLDSNKSTRPSFTLAELTSRAIKAISHTRWAYPTVAARIEDRVNFVYKIENASDVDDWARRTVKVVEADGGWLALREKLSRTTKIPSDDGDFCLFYLIVNHKDFSKGEISRFDILMHLNHALVDGAGIRTIMNEFLERFASPLPGEELVWGNEIRGLLPPALLIEKEDEPEFSNDETQGVPVKISGGQDVGLPVYRPDIHAPSSANRGTLLVTHTFTENFLPKLLHVGRAHHVKLSSVLHASLLKAMYDLTETKPAANNVYRGGQAMDLRNGYLYSEYCEKKKYVNNAVAFQHIVVPCMLFADGGFWKAAEYIRDEWPTVKKKGITKAGEKLAEGFLAIQENLKNATSMAPTKPNTCPYFVSDPPGSQLLSPSYKVEDSGVEGLEMVLESYQIATDQSQRIVSARSHSWNDKLTLCLVFNSTLNPKEKMQEFLDRWVEVVEGVCENRYV</sequence>
<dbReference type="GO" id="GO:0043386">
    <property type="term" value="P:mycotoxin biosynthetic process"/>
    <property type="evidence" value="ECO:0007669"/>
    <property type="project" value="InterPro"/>
</dbReference>
<dbReference type="Gene3D" id="3.30.559.30">
    <property type="entry name" value="Nonribosomal peptide synthetase, condensation domain"/>
    <property type="match status" value="1"/>
</dbReference>
<keyword evidence="2" id="KW-0808">Transferase</keyword>
<dbReference type="GO" id="GO:0016407">
    <property type="term" value="F:acetyltransferase activity"/>
    <property type="evidence" value="ECO:0007669"/>
    <property type="project" value="InterPro"/>
</dbReference>
<proteinExistence type="inferred from homology"/>
<dbReference type="Pfam" id="PF07428">
    <property type="entry name" value="Tri3"/>
    <property type="match status" value="1"/>
</dbReference>
<dbReference type="PANTHER" id="PTHR42034:SF1">
    <property type="entry name" value="CONDENSATION DOMAIN-CONTAINING PROTEIN"/>
    <property type="match status" value="1"/>
</dbReference>
<dbReference type="EMBL" id="VNKQ01000003">
    <property type="protein sequence ID" value="KAG0651981.1"/>
    <property type="molecule type" value="Genomic_DNA"/>
</dbReference>
<gene>
    <name evidence="3" type="ORF">D0Z07_1217</name>
</gene>
<reference evidence="3" key="1">
    <citation type="submission" date="2019-07" db="EMBL/GenBank/DDBJ databases">
        <title>Hyphodiscus hymeniophilus genome sequencing and assembly.</title>
        <authorList>
            <person name="Kramer G."/>
            <person name="Nodwell J."/>
        </authorList>
    </citation>
    <scope>NUCLEOTIDE SEQUENCE</scope>
    <source>
        <strain evidence="3">ATCC 34498</strain>
    </source>
</reference>
<protein>
    <submittedName>
        <fullName evidence="3">Uncharacterized protein</fullName>
    </submittedName>
</protein>
<comment type="similarity">
    <text evidence="1">Belongs to the trichothecene O-acetyltransferase family.</text>
</comment>
<evidence type="ECO:0000313" key="4">
    <source>
        <dbReference type="Proteomes" id="UP000785200"/>
    </source>
</evidence>
<dbReference type="OrthoDB" id="2548233at2759"/>
<evidence type="ECO:0000256" key="2">
    <source>
        <dbReference type="ARBA" id="ARBA00022679"/>
    </source>
</evidence>
<evidence type="ECO:0000256" key="1">
    <source>
        <dbReference type="ARBA" id="ARBA00006439"/>
    </source>
</evidence>
<dbReference type="Proteomes" id="UP000785200">
    <property type="component" value="Unassembled WGS sequence"/>
</dbReference>
<comment type="caution">
    <text evidence="3">The sequence shown here is derived from an EMBL/GenBank/DDBJ whole genome shotgun (WGS) entry which is preliminary data.</text>
</comment>
<keyword evidence="4" id="KW-1185">Reference proteome</keyword>
<name>A0A9P6VP38_9HELO</name>
<dbReference type="AlphaFoldDB" id="A0A9P6VP38"/>
<dbReference type="Gene3D" id="3.30.559.10">
    <property type="entry name" value="Chloramphenicol acetyltransferase-like domain"/>
    <property type="match status" value="1"/>
</dbReference>
<dbReference type="InterPro" id="IPR009992">
    <property type="entry name" value="Tri3/Sat12/Sat16/Mac1"/>
</dbReference>
<evidence type="ECO:0000313" key="3">
    <source>
        <dbReference type="EMBL" id="KAG0651981.1"/>
    </source>
</evidence>
<dbReference type="InterPro" id="IPR023213">
    <property type="entry name" value="CAT-like_dom_sf"/>
</dbReference>
<dbReference type="PANTHER" id="PTHR42034">
    <property type="entry name" value="CHROMOSOME 7, WHOLE GENOME SHOTGUN SEQUENCE-RELATED"/>
    <property type="match status" value="1"/>
</dbReference>
<accession>A0A9P6VP38</accession>
<organism evidence="3 4">
    <name type="scientific">Hyphodiscus hymeniophilus</name>
    <dbReference type="NCBI Taxonomy" id="353542"/>
    <lineage>
        <taxon>Eukaryota</taxon>
        <taxon>Fungi</taxon>
        <taxon>Dikarya</taxon>
        <taxon>Ascomycota</taxon>
        <taxon>Pezizomycotina</taxon>
        <taxon>Leotiomycetes</taxon>
        <taxon>Helotiales</taxon>
        <taxon>Hyphodiscaceae</taxon>
        <taxon>Hyphodiscus</taxon>
    </lineage>
</organism>